<protein>
    <submittedName>
        <fullName evidence="1">Uncharacterized protein</fullName>
    </submittedName>
</protein>
<accession>A0A815RSK6</accession>
<dbReference type="EMBL" id="CAJNOH010008499">
    <property type="protein sequence ID" value="CAF1480909.1"/>
    <property type="molecule type" value="Genomic_DNA"/>
</dbReference>
<evidence type="ECO:0000313" key="1">
    <source>
        <dbReference type="EMBL" id="CAF1480909.1"/>
    </source>
</evidence>
<dbReference type="Proteomes" id="UP000663854">
    <property type="component" value="Unassembled WGS sequence"/>
</dbReference>
<evidence type="ECO:0000313" key="2">
    <source>
        <dbReference type="Proteomes" id="UP000663854"/>
    </source>
</evidence>
<organism evidence="1 2">
    <name type="scientific">Rotaria sordida</name>
    <dbReference type="NCBI Taxonomy" id="392033"/>
    <lineage>
        <taxon>Eukaryota</taxon>
        <taxon>Metazoa</taxon>
        <taxon>Spiralia</taxon>
        <taxon>Gnathifera</taxon>
        <taxon>Rotifera</taxon>
        <taxon>Eurotatoria</taxon>
        <taxon>Bdelloidea</taxon>
        <taxon>Philodinida</taxon>
        <taxon>Philodinidae</taxon>
        <taxon>Rotaria</taxon>
    </lineage>
</organism>
<gene>
    <name evidence="1" type="ORF">PYM288_LOCUS37757</name>
</gene>
<sequence>MAKIEVLDVFDVLVEPSPPSVP</sequence>
<feature type="non-terminal residue" evidence="1">
    <location>
        <position position="22"/>
    </location>
</feature>
<comment type="caution">
    <text evidence="1">The sequence shown here is derived from an EMBL/GenBank/DDBJ whole genome shotgun (WGS) entry which is preliminary data.</text>
</comment>
<proteinExistence type="predicted"/>
<reference evidence="1" key="1">
    <citation type="submission" date="2021-02" db="EMBL/GenBank/DDBJ databases">
        <authorList>
            <person name="Nowell W R."/>
        </authorList>
    </citation>
    <scope>NUCLEOTIDE SEQUENCE</scope>
</reference>
<name>A0A815RSK6_9BILA</name>
<dbReference type="AlphaFoldDB" id="A0A815RSK6"/>